<name>A0ACB7GI69_MANES</name>
<evidence type="ECO:0000313" key="1">
    <source>
        <dbReference type="EMBL" id="KAG8638426.1"/>
    </source>
</evidence>
<protein>
    <submittedName>
        <fullName evidence="1">Uncharacterized protein</fullName>
    </submittedName>
</protein>
<dbReference type="EMBL" id="CM004400">
    <property type="protein sequence ID" value="KAG8638426.1"/>
    <property type="molecule type" value="Genomic_DNA"/>
</dbReference>
<accession>A0ACB7GI69</accession>
<proteinExistence type="predicted"/>
<sequence>MELCNIVAESILLFIPLLLMPYFFILLKNIFSRNPPLPPGPFAWPIIGNLLQMGKDVHVSLANLAKVHGPLMSLRLGTQLLVVGSNAAAAREILKTHDRKLSGRFVSHSFAIGSPERNHLSLGFAKECTDQWRLLKTFSGSHLFSTKAIEAHKNVRETKVLELVSFLTVKAGENKMVDIGRAAYTTFINIMSNAIFSVDILDYEGKGSGKEIKKLFMEIIEMGGIPNLSDFYPILGGFDFQGLRKTRSDVSKKNDFLDALLDKQFSDEQINQLIAELLTAASDTSSSTIEWAMAELIRNADTMNRLRAELALVIGEDTIKDSHLHHLPYLQACVKEILRLHPPGPLLLPHRAVESCEVMGYNIPKDTQVLVNMWAVGRDPTAWDDPLSFKPERFVGSRLDFKGNDFQYVPFGGGRRICGGLILAARQIPLVLGSLVHSFDWVVPGDVDLLRMDMREKLNLTMRKKHSLYLIPKVRK</sequence>
<comment type="caution">
    <text evidence="1">The sequence shown here is derived from an EMBL/GenBank/DDBJ whole genome shotgun (WGS) entry which is preliminary data.</text>
</comment>
<evidence type="ECO:0000313" key="2">
    <source>
        <dbReference type="Proteomes" id="UP000091857"/>
    </source>
</evidence>
<dbReference type="Proteomes" id="UP000091857">
    <property type="component" value="Chromosome 14"/>
</dbReference>
<gene>
    <name evidence="1" type="ORF">MANES_14G028500v8</name>
</gene>
<reference evidence="2" key="1">
    <citation type="journal article" date="2016" name="Nat. Biotechnol.">
        <title>Sequencing wild and cultivated cassava and related species reveals extensive interspecific hybridization and genetic diversity.</title>
        <authorList>
            <person name="Bredeson J.V."/>
            <person name="Lyons J.B."/>
            <person name="Prochnik S.E."/>
            <person name="Wu G.A."/>
            <person name="Ha C.M."/>
            <person name="Edsinger-Gonzales E."/>
            <person name="Grimwood J."/>
            <person name="Schmutz J."/>
            <person name="Rabbi I.Y."/>
            <person name="Egesi C."/>
            <person name="Nauluvula P."/>
            <person name="Lebot V."/>
            <person name="Ndunguru J."/>
            <person name="Mkamilo G."/>
            <person name="Bart R.S."/>
            <person name="Setter T.L."/>
            <person name="Gleadow R.M."/>
            <person name="Kulakow P."/>
            <person name="Ferguson M.E."/>
            <person name="Rounsley S."/>
            <person name="Rokhsar D.S."/>
        </authorList>
    </citation>
    <scope>NUCLEOTIDE SEQUENCE [LARGE SCALE GENOMIC DNA]</scope>
    <source>
        <strain evidence="2">cv. AM560-2</strain>
    </source>
</reference>
<keyword evidence="2" id="KW-1185">Reference proteome</keyword>
<organism evidence="1 2">
    <name type="scientific">Manihot esculenta</name>
    <name type="common">Cassava</name>
    <name type="synonym">Jatropha manihot</name>
    <dbReference type="NCBI Taxonomy" id="3983"/>
    <lineage>
        <taxon>Eukaryota</taxon>
        <taxon>Viridiplantae</taxon>
        <taxon>Streptophyta</taxon>
        <taxon>Embryophyta</taxon>
        <taxon>Tracheophyta</taxon>
        <taxon>Spermatophyta</taxon>
        <taxon>Magnoliopsida</taxon>
        <taxon>eudicotyledons</taxon>
        <taxon>Gunneridae</taxon>
        <taxon>Pentapetalae</taxon>
        <taxon>rosids</taxon>
        <taxon>fabids</taxon>
        <taxon>Malpighiales</taxon>
        <taxon>Euphorbiaceae</taxon>
        <taxon>Crotonoideae</taxon>
        <taxon>Manihoteae</taxon>
        <taxon>Manihot</taxon>
    </lineage>
</organism>